<proteinExistence type="predicted"/>
<evidence type="ECO:0000313" key="1">
    <source>
        <dbReference type="EMBL" id="MFD2573435.1"/>
    </source>
</evidence>
<sequence length="188" mass="19784">MKNCLIFALLNLLALGCKTDMVSRIDESEMENGGYMRTVTPYPVGNTTFSVSKANMGGTKMEFVAEAVTPNQGTLFASYDLTIRFVDATPANGTSTTTSVPLKSLPASAFTKDATTGYPRATITVTGAEALAATKLTEATISNGDRFEINGTLKLTNGKSFSAANTGANITGGAFFSSPFSYRLNVVN</sequence>
<dbReference type="EMBL" id="JBHULN010000018">
    <property type="protein sequence ID" value="MFD2573435.1"/>
    <property type="molecule type" value="Genomic_DNA"/>
</dbReference>
<dbReference type="Proteomes" id="UP001597469">
    <property type="component" value="Unassembled WGS sequence"/>
</dbReference>
<gene>
    <name evidence="1" type="ORF">ACFSUS_22535</name>
</gene>
<evidence type="ECO:0008006" key="3">
    <source>
        <dbReference type="Google" id="ProtNLM"/>
    </source>
</evidence>
<evidence type="ECO:0000313" key="2">
    <source>
        <dbReference type="Proteomes" id="UP001597469"/>
    </source>
</evidence>
<keyword evidence="2" id="KW-1185">Reference proteome</keyword>
<dbReference type="RefSeq" id="WP_381526108.1">
    <property type="nucleotide sequence ID" value="NZ_JBHULN010000018.1"/>
</dbReference>
<name>A0ABW5M8Z0_9BACT</name>
<reference evidence="2" key="1">
    <citation type="journal article" date="2019" name="Int. J. Syst. Evol. Microbiol.">
        <title>The Global Catalogue of Microorganisms (GCM) 10K type strain sequencing project: providing services to taxonomists for standard genome sequencing and annotation.</title>
        <authorList>
            <consortium name="The Broad Institute Genomics Platform"/>
            <consortium name="The Broad Institute Genome Sequencing Center for Infectious Disease"/>
            <person name="Wu L."/>
            <person name="Ma J."/>
        </authorList>
    </citation>
    <scope>NUCLEOTIDE SEQUENCE [LARGE SCALE GENOMIC DNA]</scope>
    <source>
        <strain evidence="2">KCTC 42805</strain>
    </source>
</reference>
<accession>A0ABW5M8Z0</accession>
<comment type="caution">
    <text evidence="1">The sequence shown here is derived from an EMBL/GenBank/DDBJ whole genome shotgun (WGS) entry which is preliminary data.</text>
</comment>
<dbReference type="PROSITE" id="PS51257">
    <property type="entry name" value="PROKAR_LIPOPROTEIN"/>
    <property type="match status" value="1"/>
</dbReference>
<protein>
    <recommendedName>
        <fullName evidence="3">DUF4843 domain-containing protein</fullName>
    </recommendedName>
</protein>
<organism evidence="1 2">
    <name type="scientific">Spirosoma soli</name>
    <dbReference type="NCBI Taxonomy" id="1770529"/>
    <lineage>
        <taxon>Bacteria</taxon>
        <taxon>Pseudomonadati</taxon>
        <taxon>Bacteroidota</taxon>
        <taxon>Cytophagia</taxon>
        <taxon>Cytophagales</taxon>
        <taxon>Cytophagaceae</taxon>
        <taxon>Spirosoma</taxon>
    </lineage>
</organism>